<evidence type="ECO:0000313" key="7">
    <source>
        <dbReference type="EMBL" id="KAJ8961218.1"/>
    </source>
</evidence>
<dbReference type="Pfam" id="PF00400">
    <property type="entry name" value="WD40"/>
    <property type="match status" value="2"/>
</dbReference>
<dbReference type="PROSITE" id="PS50082">
    <property type="entry name" value="WD_REPEATS_2"/>
    <property type="match status" value="1"/>
</dbReference>
<feature type="compositionally biased region" description="Polar residues" evidence="6">
    <location>
        <begin position="1"/>
        <end position="12"/>
    </location>
</feature>
<keyword evidence="2 5" id="KW-0853">WD repeat</keyword>
<dbReference type="PANTHER" id="PTHR44019:SF20">
    <property type="entry name" value="WD REPEAT-CONTAINING PROTEIN 55"/>
    <property type="match status" value="1"/>
</dbReference>
<feature type="compositionally biased region" description="Basic and acidic residues" evidence="6">
    <location>
        <begin position="18"/>
        <end position="28"/>
    </location>
</feature>
<name>A0AAV8ZCZ6_9CUCU</name>
<dbReference type="AlphaFoldDB" id="A0AAV8ZCZ6"/>
<organism evidence="7 8">
    <name type="scientific">Aromia moschata</name>
    <dbReference type="NCBI Taxonomy" id="1265417"/>
    <lineage>
        <taxon>Eukaryota</taxon>
        <taxon>Metazoa</taxon>
        <taxon>Ecdysozoa</taxon>
        <taxon>Arthropoda</taxon>
        <taxon>Hexapoda</taxon>
        <taxon>Insecta</taxon>
        <taxon>Pterygota</taxon>
        <taxon>Neoptera</taxon>
        <taxon>Endopterygota</taxon>
        <taxon>Coleoptera</taxon>
        <taxon>Polyphaga</taxon>
        <taxon>Cucujiformia</taxon>
        <taxon>Chrysomeloidea</taxon>
        <taxon>Cerambycidae</taxon>
        <taxon>Cerambycinae</taxon>
        <taxon>Callichromatini</taxon>
        <taxon>Aromia</taxon>
    </lineage>
</organism>
<keyword evidence="8" id="KW-1185">Reference proteome</keyword>
<dbReference type="InterPro" id="IPR001680">
    <property type="entry name" value="WD40_rpt"/>
</dbReference>
<dbReference type="InterPro" id="IPR015943">
    <property type="entry name" value="WD40/YVTN_repeat-like_dom_sf"/>
</dbReference>
<dbReference type="Proteomes" id="UP001162162">
    <property type="component" value="Unassembled WGS sequence"/>
</dbReference>
<gene>
    <name evidence="7" type="ORF">NQ318_008901</name>
</gene>
<comment type="caution">
    <text evidence="7">The sequence shown here is derived from an EMBL/GenBank/DDBJ whole genome shotgun (WGS) entry which is preliminary data.</text>
</comment>
<feature type="repeat" description="WD" evidence="5">
    <location>
        <begin position="173"/>
        <end position="207"/>
    </location>
</feature>
<dbReference type="InterPro" id="IPR050505">
    <property type="entry name" value="WDR55/POC1"/>
</dbReference>
<protein>
    <recommendedName>
        <fullName evidence="4">WD repeat-containing protein 55 homolog</fullName>
    </recommendedName>
</protein>
<dbReference type="SUPFAM" id="SSF50978">
    <property type="entry name" value="WD40 repeat-like"/>
    <property type="match status" value="1"/>
</dbReference>
<evidence type="ECO:0000256" key="5">
    <source>
        <dbReference type="PROSITE-ProRule" id="PRU00221"/>
    </source>
</evidence>
<evidence type="ECO:0000256" key="6">
    <source>
        <dbReference type="SAM" id="MobiDB-lite"/>
    </source>
</evidence>
<feature type="region of interest" description="Disordered" evidence="6">
    <location>
        <begin position="1"/>
        <end position="68"/>
    </location>
</feature>
<evidence type="ECO:0000256" key="2">
    <source>
        <dbReference type="ARBA" id="ARBA00022574"/>
    </source>
</evidence>
<evidence type="ECO:0000256" key="3">
    <source>
        <dbReference type="ARBA" id="ARBA00022737"/>
    </source>
</evidence>
<dbReference type="Gene3D" id="2.130.10.10">
    <property type="entry name" value="YVTN repeat-like/Quinoprotein amine dehydrogenase"/>
    <property type="match status" value="1"/>
</dbReference>
<dbReference type="InterPro" id="IPR036322">
    <property type="entry name" value="WD40_repeat_dom_sf"/>
</dbReference>
<dbReference type="PANTHER" id="PTHR44019">
    <property type="entry name" value="WD REPEAT-CONTAINING PROTEIN 55"/>
    <property type="match status" value="1"/>
</dbReference>
<comment type="similarity">
    <text evidence="1">Belongs to the WD repeat WDR55 family.</text>
</comment>
<dbReference type="EMBL" id="JAPWTK010000006">
    <property type="protein sequence ID" value="KAJ8961218.1"/>
    <property type="molecule type" value="Genomic_DNA"/>
</dbReference>
<dbReference type="SMART" id="SM00320">
    <property type="entry name" value="WD40"/>
    <property type="match status" value="3"/>
</dbReference>
<evidence type="ECO:0000256" key="1">
    <source>
        <dbReference type="ARBA" id="ARBA00007625"/>
    </source>
</evidence>
<evidence type="ECO:0000313" key="8">
    <source>
        <dbReference type="Proteomes" id="UP001162162"/>
    </source>
</evidence>
<proteinExistence type="inferred from homology"/>
<feature type="compositionally biased region" description="Acidic residues" evidence="6">
    <location>
        <begin position="54"/>
        <end position="68"/>
    </location>
</feature>
<evidence type="ECO:0000256" key="4">
    <source>
        <dbReference type="ARBA" id="ARBA00023478"/>
    </source>
</evidence>
<accession>A0AAV8ZCZ6</accession>
<keyword evidence="3" id="KW-0677">Repeat</keyword>
<reference evidence="7" key="1">
    <citation type="journal article" date="2023" name="Insect Mol. Biol.">
        <title>Genome sequencing provides insights into the evolution of gene families encoding plant cell wall-degrading enzymes in longhorned beetles.</title>
        <authorList>
            <person name="Shin N.R."/>
            <person name="Okamura Y."/>
            <person name="Kirsch R."/>
            <person name="Pauchet Y."/>
        </authorList>
    </citation>
    <scope>NUCLEOTIDE SEQUENCE</scope>
    <source>
        <strain evidence="7">AMC_N1</strain>
    </source>
</reference>
<sequence length="224" mass="25474">MESTFGDTSRLVSTCVDKGNDSYSREINDSDSSSMDTNSESEENDNENLNNVESDLEENGNEEEEEDETIKAIIRECKQESDHPPSIQCEDFITDISFHPHSNIIAVANIVGDVLLYKYSNDENTLVNNLELHTKACRDIEFSNDGEVLFSVSKDKSIMLSDVNCGKLIRFYEETHEVPIYSLTVIDENLFSTGDDNGTVKIWDLRNKSEGPIYKTKKERRLHK</sequence>